<keyword evidence="4 5" id="KW-0472">Membrane</keyword>
<comment type="subcellular location">
    <subcellularLocation>
        <location evidence="1">Membrane</location>
        <topology evidence="1">Multi-pass membrane protein</topology>
    </subcellularLocation>
</comment>
<dbReference type="Pfam" id="PF08510">
    <property type="entry name" value="PIG-P"/>
    <property type="match status" value="1"/>
</dbReference>
<dbReference type="InterPro" id="IPR013717">
    <property type="entry name" value="PIG-P"/>
</dbReference>
<dbReference type="GO" id="GO:0005783">
    <property type="term" value="C:endoplasmic reticulum"/>
    <property type="evidence" value="ECO:0007669"/>
    <property type="project" value="TreeGrafter"/>
</dbReference>
<organism evidence="7 8">
    <name type="scientific">Skeletonema marinoi</name>
    <dbReference type="NCBI Taxonomy" id="267567"/>
    <lineage>
        <taxon>Eukaryota</taxon>
        <taxon>Sar</taxon>
        <taxon>Stramenopiles</taxon>
        <taxon>Ochrophyta</taxon>
        <taxon>Bacillariophyta</taxon>
        <taxon>Coscinodiscophyceae</taxon>
        <taxon>Thalassiosirophycidae</taxon>
        <taxon>Thalassiosirales</taxon>
        <taxon>Skeletonemataceae</taxon>
        <taxon>Skeletonema</taxon>
        <taxon>Skeletonema marinoi-dohrnii complex</taxon>
    </lineage>
</organism>
<feature type="transmembrane region" description="Helical" evidence="5">
    <location>
        <begin position="21"/>
        <end position="40"/>
    </location>
</feature>
<proteinExistence type="predicted"/>
<gene>
    <name evidence="7" type="ORF">QTG54_006770</name>
</gene>
<evidence type="ECO:0000313" key="8">
    <source>
        <dbReference type="Proteomes" id="UP001224775"/>
    </source>
</evidence>
<accession>A0AAD8YBU3</accession>
<sequence length="146" mass="16391">MASRSSAIQSRDVSSTESCGYVTFIISTLFFSIYFLWVFLPDHIVEHIDLAAYIPAYLALLFVFVPILYMGLNMLSCPAVDSIDNIWDTQSTCNSMNKDVDARCSPVMGKGVNYSVPTICDEDVRSVNLRLRQNIMSSGNKRVDDR</sequence>
<evidence type="ECO:0000259" key="6">
    <source>
        <dbReference type="Pfam" id="PF08510"/>
    </source>
</evidence>
<keyword evidence="3 5" id="KW-1133">Transmembrane helix</keyword>
<reference evidence="7" key="1">
    <citation type="submission" date="2023-06" db="EMBL/GenBank/DDBJ databases">
        <title>Survivors Of The Sea: Transcriptome response of Skeletonema marinoi to long-term dormancy.</title>
        <authorList>
            <person name="Pinder M.I.M."/>
            <person name="Kourtchenko O."/>
            <person name="Robertson E.K."/>
            <person name="Larsson T."/>
            <person name="Maumus F."/>
            <person name="Osuna-Cruz C.M."/>
            <person name="Vancaester E."/>
            <person name="Stenow R."/>
            <person name="Vandepoele K."/>
            <person name="Ploug H."/>
            <person name="Bruchert V."/>
            <person name="Godhe A."/>
            <person name="Topel M."/>
        </authorList>
    </citation>
    <scope>NUCLEOTIDE SEQUENCE</scope>
    <source>
        <strain evidence="7">R05AC</strain>
    </source>
</reference>
<evidence type="ECO:0000256" key="1">
    <source>
        <dbReference type="ARBA" id="ARBA00004141"/>
    </source>
</evidence>
<dbReference type="PANTHER" id="PTHR46346">
    <property type="entry name" value="PHOSPHATIDYLINOSITOL N-ACETYLGLUCOSAMINYLTRANSFERASE SUBUNIT P"/>
    <property type="match status" value="1"/>
</dbReference>
<dbReference type="InterPro" id="IPR052263">
    <property type="entry name" value="GPI_Anchor_Biosynth"/>
</dbReference>
<dbReference type="GO" id="GO:0016020">
    <property type="term" value="C:membrane"/>
    <property type="evidence" value="ECO:0007669"/>
    <property type="project" value="UniProtKB-SubCell"/>
</dbReference>
<evidence type="ECO:0000256" key="4">
    <source>
        <dbReference type="ARBA" id="ARBA00023136"/>
    </source>
</evidence>
<evidence type="ECO:0000256" key="5">
    <source>
        <dbReference type="SAM" id="Phobius"/>
    </source>
</evidence>
<evidence type="ECO:0000256" key="3">
    <source>
        <dbReference type="ARBA" id="ARBA00022989"/>
    </source>
</evidence>
<dbReference type="EMBL" id="JATAAI010000011">
    <property type="protein sequence ID" value="KAK1742205.1"/>
    <property type="molecule type" value="Genomic_DNA"/>
</dbReference>
<keyword evidence="8" id="KW-1185">Reference proteome</keyword>
<keyword evidence="2 5" id="KW-0812">Transmembrane</keyword>
<feature type="transmembrane region" description="Helical" evidence="5">
    <location>
        <begin position="52"/>
        <end position="72"/>
    </location>
</feature>
<protein>
    <recommendedName>
        <fullName evidence="6">PIG-P domain-containing protein</fullName>
    </recommendedName>
</protein>
<evidence type="ECO:0000256" key="2">
    <source>
        <dbReference type="ARBA" id="ARBA00022692"/>
    </source>
</evidence>
<name>A0AAD8YBU3_9STRA</name>
<dbReference type="GO" id="GO:0006506">
    <property type="term" value="P:GPI anchor biosynthetic process"/>
    <property type="evidence" value="ECO:0007669"/>
    <property type="project" value="TreeGrafter"/>
</dbReference>
<dbReference type="Proteomes" id="UP001224775">
    <property type="component" value="Unassembled WGS sequence"/>
</dbReference>
<evidence type="ECO:0000313" key="7">
    <source>
        <dbReference type="EMBL" id="KAK1742205.1"/>
    </source>
</evidence>
<feature type="domain" description="PIG-P" evidence="6">
    <location>
        <begin position="16"/>
        <end position="128"/>
    </location>
</feature>
<dbReference type="AlphaFoldDB" id="A0AAD8YBU3"/>
<dbReference type="PANTHER" id="PTHR46346:SF1">
    <property type="entry name" value="PHOSPHATIDYLINOSITOL N-ACETYLGLUCOSAMINYLTRANSFERASE SUBUNIT P"/>
    <property type="match status" value="1"/>
</dbReference>
<comment type="caution">
    <text evidence="7">The sequence shown here is derived from an EMBL/GenBank/DDBJ whole genome shotgun (WGS) entry which is preliminary data.</text>
</comment>